<evidence type="ECO:0000313" key="4">
    <source>
        <dbReference type="RefSeq" id="XP_056858204.1"/>
    </source>
</evidence>
<name>A0A9W3D352_RAPSA</name>
<reference evidence="3 4" key="1">
    <citation type="submission" date="2025-04" db="UniProtKB">
        <authorList>
            <consortium name="RefSeq"/>
        </authorList>
    </citation>
    <scope>IDENTIFICATION</scope>
    <source>
        <tissue evidence="3 4">Leaf</tissue>
    </source>
</reference>
<protein>
    <submittedName>
        <fullName evidence="3 4">Aspartokinase 1, chloroplastic-like</fullName>
    </submittedName>
</protein>
<dbReference type="GO" id="GO:0005829">
    <property type="term" value="C:cytosol"/>
    <property type="evidence" value="ECO:0007669"/>
    <property type="project" value="TreeGrafter"/>
</dbReference>
<dbReference type="GO" id="GO:0009090">
    <property type="term" value="P:homoserine biosynthetic process"/>
    <property type="evidence" value="ECO:0007669"/>
    <property type="project" value="TreeGrafter"/>
</dbReference>
<dbReference type="InterPro" id="IPR042199">
    <property type="entry name" value="AsparK_Bifunc_asparK/hSer_DH"/>
</dbReference>
<dbReference type="FunFam" id="1.20.120.1320:FF:000001">
    <property type="entry name" value="Aspartokinase"/>
    <property type="match status" value="1"/>
</dbReference>
<dbReference type="GO" id="GO:0009570">
    <property type="term" value="C:chloroplast stroma"/>
    <property type="evidence" value="ECO:0007669"/>
    <property type="project" value="TreeGrafter"/>
</dbReference>
<dbReference type="PANTHER" id="PTHR21499">
    <property type="entry name" value="ASPARTATE KINASE"/>
    <property type="match status" value="1"/>
</dbReference>
<keyword evidence="2" id="KW-1185">Reference proteome</keyword>
<dbReference type="GO" id="GO:0009089">
    <property type="term" value="P:lysine biosynthetic process via diaminopimelate"/>
    <property type="evidence" value="ECO:0007669"/>
    <property type="project" value="TreeGrafter"/>
</dbReference>
<dbReference type="SUPFAM" id="SSF53633">
    <property type="entry name" value="Carbamate kinase-like"/>
    <property type="match status" value="1"/>
</dbReference>
<accession>A0A9W3D352</accession>
<proteinExistence type="inferred from homology"/>
<evidence type="ECO:0000313" key="2">
    <source>
        <dbReference type="Proteomes" id="UP000504610"/>
    </source>
</evidence>
<comment type="similarity">
    <text evidence="1">Belongs to the aspartokinase family.</text>
</comment>
<sequence length="87" mass="9991">MELHLRTVAELKIDPSVVTSFLEELEQLLKGIAMMKELTLRSRDYLVSFGECMSTRIFAAYLNKIGVKARQVCPPSHFSILFNSLWK</sequence>
<dbReference type="RefSeq" id="XP_056858204.1">
    <property type="nucleotide sequence ID" value="XM_057002224.1"/>
</dbReference>
<dbReference type="PANTHER" id="PTHR21499:SF58">
    <property type="entry name" value="ASPARTOKINASE 1, CHLOROPLASTIC"/>
    <property type="match status" value="1"/>
</dbReference>
<dbReference type="Gene3D" id="1.20.120.1320">
    <property type="entry name" value="Aspartokinase, catalytic domain"/>
    <property type="match status" value="1"/>
</dbReference>
<dbReference type="Proteomes" id="UP000504610">
    <property type="component" value="Unplaced"/>
</dbReference>
<dbReference type="GO" id="GO:0004072">
    <property type="term" value="F:aspartate kinase activity"/>
    <property type="evidence" value="ECO:0007669"/>
    <property type="project" value="TreeGrafter"/>
</dbReference>
<dbReference type="InterPro" id="IPR036393">
    <property type="entry name" value="AceGlu_kinase-like_sf"/>
</dbReference>
<dbReference type="RefSeq" id="XP_056858203.1">
    <property type="nucleotide sequence ID" value="XM_057002223.1"/>
</dbReference>
<evidence type="ECO:0000313" key="3">
    <source>
        <dbReference type="RefSeq" id="XP_056858203.1"/>
    </source>
</evidence>
<dbReference type="AlphaFoldDB" id="A0A9W3D352"/>
<dbReference type="OrthoDB" id="1735121at2759"/>
<dbReference type="GeneID" id="130507519"/>
<dbReference type="KEGG" id="rsz:130507519"/>
<gene>
    <name evidence="3 4" type="primary">LOC130507519</name>
</gene>
<evidence type="ECO:0000256" key="1">
    <source>
        <dbReference type="ARBA" id="ARBA00010122"/>
    </source>
</evidence>
<organism evidence="2 4">
    <name type="scientific">Raphanus sativus</name>
    <name type="common">Radish</name>
    <name type="synonym">Raphanus raphanistrum var. sativus</name>
    <dbReference type="NCBI Taxonomy" id="3726"/>
    <lineage>
        <taxon>Eukaryota</taxon>
        <taxon>Viridiplantae</taxon>
        <taxon>Streptophyta</taxon>
        <taxon>Embryophyta</taxon>
        <taxon>Tracheophyta</taxon>
        <taxon>Spermatophyta</taxon>
        <taxon>Magnoliopsida</taxon>
        <taxon>eudicotyledons</taxon>
        <taxon>Gunneridae</taxon>
        <taxon>Pentapetalae</taxon>
        <taxon>rosids</taxon>
        <taxon>malvids</taxon>
        <taxon>Brassicales</taxon>
        <taxon>Brassicaceae</taxon>
        <taxon>Brassiceae</taxon>
        <taxon>Raphanus</taxon>
    </lineage>
</organism>